<reference evidence="1" key="1">
    <citation type="journal article" date="2019" name="bioRxiv">
        <title>The Genome of the Zebra Mussel, Dreissena polymorpha: A Resource for Invasive Species Research.</title>
        <authorList>
            <person name="McCartney M.A."/>
            <person name="Auch B."/>
            <person name="Kono T."/>
            <person name="Mallez S."/>
            <person name="Zhang Y."/>
            <person name="Obille A."/>
            <person name="Becker A."/>
            <person name="Abrahante J.E."/>
            <person name="Garbe J."/>
            <person name="Badalamenti J.P."/>
            <person name="Herman A."/>
            <person name="Mangelson H."/>
            <person name="Liachko I."/>
            <person name="Sullivan S."/>
            <person name="Sone E.D."/>
            <person name="Koren S."/>
            <person name="Silverstein K.A.T."/>
            <person name="Beckman K.B."/>
            <person name="Gohl D.M."/>
        </authorList>
    </citation>
    <scope>NUCLEOTIDE SEQUENCE</scope>
    <source>
        <strain evidence="1">Duluth1</strain>
        <tissue evidence="1">Whole animal</tissue>
    </source>
</reference>
<keyword evidence="2" id="KW-1185">Reference proteome</keyword>
<evidence type="ECO:0000313" key="2">
    <source>
        <dbReference type="Proteomes" id="UP000828390"/>
    </source>
</evidence>
<gene>
    <name evidence="1" type="ORF">DPMN_135682</name>
</gene>
<accession>A0A9D4G1E9</accession>
<comment type="caution">
    <text evidence="1">The sequence shown here is derived from an EMBL/GenBank/DDBJ whole genome shotgun (WGS) entry which is preliminary data.</text>
</comment>
<dbReference type="Proteomes" id="UP000828390">
    <property type="component" value="Unassembled WGS sequence"/>
</dbReference>
<organism evidence="1 2">
    <name type="scientific">Dreissena polymorpha</name>
    <name type="common">Zebra mussel</name>
    <name type="synonym">Mytilus polymorpha</name>
    <dbReference type="NCBI Taxonomy" id="45954"/>
    <lineage>
        <taxon>Eukaryota</taxon>
        <taxon>Metazoa</taxon>
        <taxon>Spiralia</taxon>
        <taxon>Lophotrochozoa</taxon>
        <taxon>Mollusca</taxon>
        <taxon>Bivalvia</taxon>
        <taxon>Autobranchia</taxon>
        <taxon>Heteroconchia</taxon>
        <taxon>Euheterodonta</taxon>
        <taxon>Imparidentia</taxon>
        <taxon>Neoheterodontei</taxon>
        <taxon>Myida</taxon>
        <taxon>Dreissenoidea</taxon>
        <taxon>Dreissenidae</taxon>
        <taxon>Dreissena</taxon>
    </lineage>
</organism>
<dbReference type="AlphaFoldDB" id="A0A9D4G1E9"/>
<sequence>MRGMRTASCRGSLLVGLYYTPDSERGRVEVSSASGLCPALSEFGLWSAFVLAAAGKQVLVEDVIQRLAFAAQVLGSTNKEELVTRWKRLCEQ</sequence>
<name>A0A9D4G1E9_DREPO</name>
<evidence type="ECO:0000313" key="1">
    <source>
        <dbReference type="EMBL" id="KAH3807344.1"/>
    </source>
</evidence>
<reference evidence="1" key="2">
    <citation type="submission" date="2020-11" db="EMBL/GenBank/DDBJ databases">
        <authorList>
            <person name="McCartney M.A."/>
            <person name="Auch B."/>
            <person name="Kono T."/>
            <person name="Mallez S."/>
            <person name="Becker A."/>
            <person name="Gohl D.M."/>
            <person name="Silverstein K.A.T."/>
            <person name="Koren S."/>
            <person name="Bechman K.B."/>
            <person name="Herman A."/>
            <person name="Abrahante J.E."/>
            <person name="Garbe J."/>
        </authorList>
    </citation>
    <scope>NUCLEOTIDE SEQUENCE</scope>
    <source>
        <strain evidence="1">Duluth1</strain>
        <tissue evidence="1">Whole animal</tissue>
    </source>
</reference>
<dbReference type="EMBL" id="JAIWYP010000006">
    <property type="protein sequence ID" value="KAH3807344.1"/>
    <property type="molecule type" value="Genomic_DNA"/>
</dbReference>
<proteinExistence type="predicted"/>
<protein>
    <submittedName>
        <fullName evidence="1">Uncharacterized protein</fullName>
    </submittedName>
</protein>